<proteinExistence type="predicted"/>
<dbReference type="AlphaFoldDB" id="A0A1G2BV27"/>
<sequence>MVVPLNEKVTLTEKPSDFERKGNHWLERAKEFISEAKTVGIIALQENLSLKKDFLKKIGSNPILRDRALFVSIKNPWNLLYMR</sequence>
<organism evidence="1 2">
    <name type="scientific">Candidatus Komeilibacteria bacterium RIFCSPLOWO2_01_FULL_52_15</name>
    <dbReference type="NCBI Taxonomy" id="1798551"/>
    <lineage>
        <taxon>Bacteria</taxon>
        <taxon>Candidatus Komeiliibacteriota</taxon>
    </lineage>
</organism>
<evidence type="ECO:0000313" key="2">
    <source>
        <dbReference type="Proteomes" id="UP000178248"/>
    </source>
</evidence>
<accession>A0A1G2BV27</accession>
<gene>
    <name evidence="1" type="ORF">A3B30_02085</name>
</gene>
<dbReference type="Proteomes" id="UP000178248">
    <property type="component" value="Unassembled WGS sequence"/>
</dbReference>
<evidence type="ECO:0000313" key="1">
    <source>
        <dbReference type="EMBL" id="OGY92130.1"/>
    </source>
</evidence>
<reference evidence="1 2" key="1">
    <citation type="journal article" date="2016" name="Nat. Commun.">
        <title>Thousands of microbial genomes shed light on interconnected biogeochemical processes in an aquifer system.</title>
        <authorList>
            <person name="Anantharaman K."/>
            <person name="Brown C.T."/>
            <person name="Hug L.A."/>
            <person name="Sharon I."/>
            <person name="Castelle C.J."/>
            <person name="Probst A.J."/>
            <person name="Thomas B.C."/>
            <person name="Singh A."/>
            <person name="Wilkins M.J."/>
            <person name="Karaoz U."/>
            <person name="Brodie E.L."/>
            <person name="Williams K.H."/>
            <person name="Hubbard S.S."/>
            <person name="Banfield J.F."/>
        </authorList>
    </citation>
    <scope>NUCLEOTIDE SEQUENCE [LARGE SCALE GENOMIC DNA]</scope>
</reference>
<comment type="caution">
    <text evidence="1">The sequence shown here is derived from an EMBL/GenBank/DDBJ whole genome shotgun (WGS) entry which is preliminary data.</text>
</comment>
<name>A0A1G2BV27_9BACT</name>
<dbReference type="EMBL" id="MHKM01000002">
    <property type="protein sequence ID" value="OGY92130.1"/>
    <property type="molecule type" value="Genomic_DNA"/>
</dbReference>
<protein>
    <submittedName>
        <fullName evidence="1">Uncharacterized protein</fullName>
    </submittedName>
</protein>